<dbReference type="PANTHER" id="PTHR15892:SF2">
    <property type="entry name" value="LARGE RIBOSOMAL SUBUNIT PROTEIN UL30M"/>
    <property type="match status" value="1"/>
</dbReference>
<evidence type="ECO:0000313" key="6">
    <source>
        <dbReference type="EMBL" id="KAG0018947.1"/>
    </source>
</evidence>
<evidence type="ECO:0000256" key="3">
    <source>
        <dbReference type="ARBA" id="ARBA00023274"/>
    </source>
</evidence>
<dbReference type="PANTHER" id="PTHR15892">
    <property type="entry name" value="MITOCHONDRIAL RIBOSOMAL PROTEIN L30"/>
    <property type="match status" value="1"/>
</dbReference>
<dbReference type="InterPro" id="IPR036919">
    <property type="entry name" value="Ribo_uL30_ferredoxin-like_sf"/>
</dbReference>
<comment type="caution">
    <text evidence="6">The sequence shown here is derived from an EMBL/GenBank/DDBJ whole genome shotgun (WGS) entry which is preliminary data.</text>
</comment>
<evidence type="ECO:0000313" key="7">
    <source>
        <dbReference type="Proteomes" id="UP000703661"/>
    </source>
</evidence>
<dbReference type="AlphaFoldDB" id="A0A9P6N034"/>
<dbReference type="EMBL" id="JAAAID010000322">
    <property type="protein sequence ID" value="KAG0018947.1"/>
    <property type="molecule type" value="Genomic_DNA"/>
</dbReference>
<accession>A0A9P6N034</accession>
<organism evidence="6 7">
    <name type="scientific">Entomortierella chlamydospora</name>
    <dbReference type="NCBI Taxonomy" id="101097"/>
    <lineage>
        <taxon>Eukaryota</taxon>
        <taxon>Fungi</taxon>
        <taxon>Fungi incertae sedis</taxon>
        <taxon>Mucoromycota</taxon>
        <taxon>Mortierellomycotina</taxon>
        <taxon>Mortierellomycetes</taxon>
        <taxon>Mortierellales</taxon>
        <taxon>Mortierellaceae</taxon>
        <taxon>Entomortierella</taxon>
    </lineage>
</organism>
<reference evidence="6" key="1">
    <citation type="journal article" date="2020" name="Fungal Divers.">
        <title>Resolving the Mortierellaceae phylogeny through synthesis of multi-gene phylogenetics and phylogenomics.</title>
        <authorList>
            <person name="Vandepol N."/>
            <person name="Liber J."/>
            <person name="Desiro A."/>
            <person name="Na H."/>
            <person name="Kennedy M."/>
            <person name="Barry K."/>
            <person name="Grigoriev I.V."/>
            <person name="Miller A.N."/>
            <person name="O'Donnell K."/>
            <person name="Stajich J.E."/>
            <person name="Bonito G."/>
        </authorList>
    </citation>
    <scope>NUCLEOTIDE SEQUENCE</scope>
    <source>
        <strain evidence="6">NRRL 2769</strain>
    </source>
</reference>
<dbReference type="InterPro" id="IPR016082">
    <property type="entry name" value="Ribosomal_uL30_ferredoxin-like"/>
</dbReference>
<dbReference type="Gene3D" id="3.30.1390.20">
    <property type="entry name" value="Ribosomal protein L30, ferredoxin-like fold domain"/>
    <property type="match status" value="1"/>
</dbReference>
<dbReference type="GO" id="GO:0003735">
    <property type="term" value="F:structural constituent of ribosome"/>
    <property type="evidence" value="ECO:0007669"/>
    <property type="project" value="InterPro"/>
</dbReference>
<gene>
    <name evidence="6" type="ORF">BGZ80_006520</name>
</gene>
<dbReference type="Proteomes" id="UP000703661">
    <property type="component" value="Unassembled WGS sequence"/>
</dbReference>
<protein>
    <recommendedName>
        <fullName evidence="4">Large ribosomal subunit protein uL30m</fullName>
    </recommendedName>
</protein>
<dbReference type="GO" id="GO:0005739">
    <property type="term" value="C:mitochondrion"/>
    <property type="evidence" value="ECO:0007669"/>
    <property type="project" value="TreeGrafter"/>
</dbReference>
<dbReference type="Pfam" id="PF00327">
    <property type="entry name" value="Ribosomal_L30"/>
    <property type="match status" value="1"/>
</dbReference>
<evidence type="ECO:0000259" key="5">
    <source>
        <dbReference type="Pfam" id="PF00327"/>
    </source>
</evidence>
<name>A0A9P6N034_9FUNG</name>
<evidence type="ECO:0000256" key="1">
    <source>
        <dbReference type="ARBA" id="ARBA00007594"/>
    </source>
</evidence>
<dbReference type="GO" id="GO:0015934">
    <property type="term" value="C:large ribosomal subunit"/>
    <property type="evidence" value="ECO:0007669"/>
    <property type="project" value="InterPro"/>
</dbReference>
<dbReference type="GO" id="GO:0006412">
    <property type="term" value="P:translation"/>
    <property type="evidence" value="ECO:0007669"/>
    <property type="project" value="InterPro"/>
</dbReference>
<evidence type="ECO:0000256" key="4">
    <source>
        <dbReference type="ARBA" id="ARBA00035281"/>
    </source>
</evidence>
<dbReference type="NCBIfam" id="TIGR01308">
    <property type="entry name" value="rpmD_bact"/>
    <property type="match status" value="1"/>
</dbReference>
<evidence type="ECO:0000256" key="2">
    <source>
        <dbReference type="ARBA" id="ARBA00022980"/>
    </source>
</evidence>
<feature type="domain" description="Large ribosomal subunit protein uL30-like ferredoxin-like fold" evidence="5">
    <location>
        <begin position="40"/>
        <end position="91"/>
    </location>
</feature>
<keyword evidence="7" id="KW-1185">Reference proteome</keyword>
<keyword evidence="3" id="KW-0687">Ribonucleoprotein</keyword>
<keyword evidence="2" id="KW-0689">Ribosomal protein</keyword>
<dbReference type="InterPro" id="IPR005996">
    <property type="entry name" value="Ribosomal_uL30_bac-type"/>
</dbReference>
<sequence>MSSVSRIISAARPTFTASARAYTTSTATSEAAPAASTGHYKVTRTRSLIGVPKSTIKVLKSLGLGRKIGRPVFQPHEPRAAGKILKVKELVKVENMPGPIPPEGYQRTRATKGYKVVGKIVAASSVSDLDVHLDYPSRTELLANCLQQQLQNYQKYVDVKDGICEARLIELKAQFEKVLRHLADNTGEKIIVEILLVITKLPLPGQFSRPKDAEQFALFI</sequence>
<proteinExistence type="inferred from homology"/>
<dbReference type="CDD" id="cd01658">
    <property type="entry name" value="Ribosomal_L30"/>
    <property type="match status" value="1"/>
</dbReference>
<comment type="similarity">
    <text evidence="1">Belongs to the universal ribosomal protein uL30 family.</text>
</comment>
<dbReference type="SUPFAM" id="SSF55129">
    <property type="entry name" value="Ribosomal protein L30p/L7e"/>
    <property type="match status" value="1"/>
</dbReference>